<accession>A0ABV4TSF9</accession>
<keyword evidence="3" id="KW-1185">Reference proteome</keyword>
<dbReference type="Proteomes" id="UP001575181">
    <property type="component" value="Unassembled WGS sequence"/>
</dbReference>
<dbReference type="RefSeq" id="WP_373654277.1">
    <property type="nucleotide sequence ID" value="NZ_JBGUAW010000001.1"/>
</dbReference>
<dbReference type="InterPro" id="IPR001106">
    <property type="entry name" value="Aromatic_Lyase"/>
</dbReference>
<dbReference type="PROSITE" id="PS00488">
    <property type="entry name" value="PAL_HISTIDASE"/>
    <property type="match status" value="1"/>
</dbReference>
<evidence type="ECO:0000313" key="2">
    <source>
        <dbReference type="EMBL" id="MFA9459491.1"/>
    </source>
</evidence>
<dbReference type="PANTHER" id="PTHR10362">
    <property type="entry name" value="HISTIDINE AMMONIA-LYASE"/>
    <property type="match status" value="1"/>
</dbReference>
<dbReference type="Gene3D" id="1.20.200.10">
    <property type="entry name" value="Fumarase/aspartase (Central domain)"/>
    <property type="match status" value="1"/>
</dbReference>
<dbReference type="SUPFAM" id="SSF48557">
    <property type="entry name" value="L-aspartase-like"/>
    <property type="match status" value="1"/>
</dbReference>
<dbReference type="InterPro" id="IPR024083">
    <property type="entry name" value="Fumarase/histidase_N"/>
</dbReference>
<sequence>MELRPDSCPTPEDVERLARGEEGLTLHAEARHRVAESHRFVGRLQAENRRIYGLTTGFGPLADTRVAGHQDGRHQKNLIYHLATGTGPALAPPTARAVLATRILSLARGHSGIRPEALDLLVAVLNGHLAPAIPARGTVGASGDLTPLSHLALAVMGEGQMVGPEGPEPADRALEAAGLTPLVPTGRDALALVNGTSAMTGIAALNAAEAARAVELAALLAAVNAEVFGAHAGFLNPGLGQVRPHPGQAWAHRALGALTADSGRLQPDRQPPPPLEGLPEEGAGVLPGQSLPQDPYTIRCAPQLLGAVRDSLDFHAQTVTRELQAVTDNPVFAHEVEEVWHGGNFYGQHVSFASDALANAAIKLAVHGERVVARLTDPVRNNDLPAFLQGDATGLQSGFMGAQVSASALVAEMRSLATPASIQSIPTNADNQDVVTMGTIGARQAADLLGLLFEVQAIQALTLTQAMELTAERTGWADFSTAACDLHRLVRGHAAPLRRDRPLSAEITHLASVLRAPRRRTDILAPIP</sequence>
<gene>
    <name evidence="2" type="primary">hutH</name>
    <name evidence="2" type="ORF">ACERLL_01455</name>
</gene>
<dbReference type="InterPro" id="IPR008948">
    <property type="entry name" value="L-Aspartase-like"/>
</dbReference>
<dbReference type="Gene3D" id="1.10.275.10">
    <property type="entry name" value="Fumarase/aspartase (N-terminal domain)"/>
    <property type="match status" value="1"/>
</dbReference>
<comment type="caution">
    <text evidence="2">The sequence shown here is derived from an EMBL/GenBank/DDBJ whole genome shotgun (WGS) entry which is preliminary data.</text>
</comment>
<name>A0ABV4TSF9_9GAMM</name>
<dbReference type="InterPro" id="IPR022313">
    <property type="entry name" value="Phe/His_NH3-lyase_AS"/>
</dbReference>
<dbReference type="GO" id="GO:0004397">
    <property type="term" value="F:histidine ammonia-lyase activity"/>
    <property type="evidence" value="ECO:0007669"/>
    <property type="project" value="UniProtKB-EC"/>
</dbReference>
<feature type="region of interest" description="Disordered" evidence="1">
    <location>
        <begin position="262"/>
        <end position="289"/>
    </location>
</feature>
<protein>
    <submittedName>
        <fullName evidence="2">Histidine ammonia-lyase</fullName>
        <ecNumber evidence="2">4.3.1.3</ecNumber>
    </submittedName>
</protein>
<dbReference type="EMBL" id="JBGUAW010000001">
    <property type="protein sequence ID" value="MFA9459491.1"/>
    <property type="molecule type" value="Genomic_DNA"/>
</dbReference>
<organism evidence="2 3">
    <name type="scientific">Thiohalorhabdus methylotrophus</name>
    <dbReference type="NCBI Taxonomy" id="3242694"/>
    <lineage>
        <taxon>Bacteria</taxon>
        <taxon>Pseudomonadati</taxon>
        <taxon>Pseudomonadota</taxon>
        <taxon>Gammaproteobacteria</taxon>
        <taxon>Thiohalorhabdales</taxon>
        <taxon>Thiohalorhabdaceae</taxon>
        <taxon>Thiohalorhabdus</taxon>
    </lineage>
</organism>
<evidence type="ECO:0000313" key="3">
    <source>
        <dbReference type="Proteomes" id="UP001575181"/>
    </source>
</evidence>
<proteinExistence type="predicted"/>
<evidence type="ECO:0000256" key="1">
    <source>
        <dbReference type="SAM" id="MobiDB-lite"/>
    </source>
</evidence>
<dbReference type="EC" id="4.3.1.3" evidence="2"/>
<keyword evidence="2" id="KW-0456">Lyase</keyword>
<reference evidence="2 3" key="1">
    <citation type="submission" date="2024-08" db="EMBL/GenBank/DDBJ databases">
        <title>Whole-genome sequencing of halo(alkali)philic microorganisms from hypersaline lakes.</title>
        <authorList>
            <person name="Sorokin D.Y."/>
            <person name="Merkel A.Y."/>
            <person name="Messina E."/>
            <person name="Yakimov M."/>
        </authorList>
    </citation>
    <scope>NUCLEOTIDE SEQUENCE [LARGE SCALE GENOMIC DNA]</scope>
    <source>
        <strain evidence="2 3">Cl-TMA</strain>
    </source>
</reference>
<dbReference type="CDD" id="cd00332">
    <property type="entry name" value="PAL-HAL"/>
    <property type="match status" value="1"/>
</dbReference>
<dbReference type="Pfam" id="PF00221">
    <property type="entry name" value="Lyase_aromatic"/>
    <property type="match status" value="1"/>
</dbReference>